<gene>
    <name evidence="7" type="ORF">BRADI_1g37540v3</name>
</gene>
<dbReference type="InterPro" id="IPR045239">
    <property type="entry name" value="bHLH95_bHLH"/>
</dbReference>
<feature type="region of interest" description="Disordered" evidence="4">
    <location>
        <begin position="159"/>
        <end position="182"/>
    </location>
</feature>
<dbReference type="OrthoDB" id="5778525at2759"/>
<reference evidence="7 8" key="1">
    <citation type="journal article" date="2010" name="Nature">
        <title>Genome sequencing and analysis of the model grass Brachypodium distachyon.</title>
        <authorList>
            <consortium name="International Brachypodium Initiative"/>
        </authorList>
    </citation>
    <scope>NUCLEOTIDE SEQUENCE [LARGE SCALE GENOMIC DNA]</scope>
    <source>
        <strain evidence="7 8">Bd21</strain>
    </source>
</reference>
<feature type="region of interest" description="Disordered" evidence="4">
    <location>
        <begin position="196"/>
        <end position="219"/>
    </location>
</feature>
<dbReference type="Pfam" id="PF23133">
    <property type="entry name" value="DUF7050"/>
    <property type="match status" value="1"/>
</dbReference>
<keyword evidence="2" id="KW-0805">Transcription regulation</keyword>
<dbReference type="CDD" id="cd11393">
    <property type="entry name" value="bHLH_AtbHLH_like"/>
    <property type="match status" value="1"/>
</dbReference>
<dbReference type="SUPFAM" id="SSF47459">
    <property type="entry name" value="HLH, helix-loop-helix DNA-binding domain"/>
    <property type="match status" value="1"/>
</dbReference>
<dbReference type="GO" id="GO:0000976">
    <property type="term" value="F:transcription cis-regulatory region binding"/>
    <property type="evidence" value="ECO:0000318"/>
    <property type="project" value="GO_Central"/>
</dbReference>
<keyword evidence="5" id="KW-0472">Membrane</keyword>
<evidence type="ECO:0000313" key="9">
    <source>
        <dbReference type="Proteomes" id="UP000008810"/>
    </source>
</evidence>
<feature type="region of interest" description="Disordered" evidence="4">
    <location>
        <begin position="301"/>
        <end position="328"/>
    </location>
</feature>
<dbReference type="PANTHER" id="PTHR46665:SF16">
    <property type="entry name" value="OS06G0570900 PROTEIN"/>
    <property type="match status" value="1"/>
</dbReference>
<dbReference type="InterPro" id="IPR036638">
    <property type="entry name" value="HLH_DNA-bd_sf"/>
</dbReference>
<dbReference type="InterPro" id="IPR055477">
    <property type="entry name" value="DUF7049"/>
</dbReference>
<keyword evidence="9" id="KW-1185">Reference proteome</keyword>
<keyword evidence="5" id="KW-0812">Transmembrane</keyword>
<dbReference type="Proteomes" id="UP000008810">
    <property type="component" value="Chromosome 1"/>
</dbReference>
<evidence type="ECO:0000256" key="1">
    <source>
        <dbReference type="ARBA" id="ARBA00005510"/>
    </source>
</evidence>
<dbReference type="Pfam" id="PF23132">
    <property type="entry name" value="DUF7049"/>
    <property type="match status" value="1"/>
</dbReference>
<dbReference type="PROSITE" id="PS50888">
    <property type="entry name" value="BHLH"/>
    <property type="match status" value="1"/>
</dbReference>
<evidence type="ECO:0000256" key="3">
    <source>
        <dbReference type="ARBA" id="ARBA00023163"/>
    </source>
</evidence>
<dbReference type="FunCoup" id="A0A0Q3K151">
    <property type="interactions" value="2574"/>
</dbReference>
<keyword evidence="5" id="KW-1133">Transmembrane helix</keyword>
<feature type="domain" description="BHLH" evidence="6">
    <location>
        <begin position="324"/>
        <end position="373"/>
    </location>
</feature>
<dbReference type="InParanoid" id="A0A0Q3K151"/>
<sequence>MDAIFALAAAPRARVLERAAARVPGCLYLCLWLITACIGLIVDSHLFCLDAWIGGGAGGDRARAMFEAYRGALCAVISGCVPGWAYKEGRASMELPEPNLTAAASLQVQHQFYHEAGTKMAVFMGCDSGEIEIGLSSTMVAATAAVADHVLQSLLEELLQPPPPTQPSSSSSSMPSLSVGSPEYSSLTIRSMATPPPAVVASSAGEPSTQAPPPGGLPTQYEFPSDAAMAPQAMLAAIASTSTPPPRSSLPERRPMAFKAYAAALSPRAPRAPRRPGAGQRMIKTCIALLASAHAATRARELAAAHGKEGAAQQQQPPAPTTTASQLHHMISERRRRERLNDSFQCLRALLPPGSKKDKANVLASTTEYMNTLVSQVACLREKNLQLEAQLAGLNPCPPTSGDDGGGPSEKIEVDVATTGASTSTPSQQQPREVSVKITVRAECDMPEVLISLLTWLKETGSATVVSVEARQHSGVALAQASLTLRIPEAGDIVDLTRLKEALTKVLEDAVTPPPRRQPESP</sequence>
<keyword evidence="3" id="KW-0804">Transcription</keyword>
<comment type="similarity">
    <text evidence="1">Belongs to the bHLH protein family.</text>
</comment>
<dbReference type="InterPro" id="IPR011598">
    <property type="entry name" value="bHLH_dom"/>
</dbReference>
<feature type="compositionally biased region" description="Low complexity" evidence="4">
    <location>
        <begin position="311"/>
        <end position="324"/>
    </location>
</feature>
<feature type="compositionally biased region" description="Low complexity" evidence="4">
    <location>
        <begin position="167"/>
        <end position="182"/>
    </location>
</feature>
<dbReference type="InterPro" id="IPR044658">
    <property type="entry name" value="bHLH92/bHLH041-like"/>
</dbReference>
<dbReference type="GO" id="GO:0046983">
    <property type="term" value="F:protein dimerization activity"/>
    <property type="evidence" value="ECO:0007669"/>
    <property type="project" value="InterPro"/>
</dbReference>
<proteinExistence type="inferred from homology"/>
<accession>A0A0Q3K151</accession>
<dbReference type="EMBL" id="CM000880">
    <property type="protein sequence ID" value="KQK17908.2"/>
    <property type="molecule type" value="Genomic_DNA"/>
</dbReference>
<dbReference type="EnsemblPlants" id="KQK17908">
    <property type="protein sequence ID" value="KQK17908"/>
    <property type="gene ID" value="BRADI_1g37540v3"/>
</dbReference>
<evidence type="ECO:0000256" key="4">
    <source>
        <dbReference type="SAM" id="MobiDB-lite"/>
    </source>
</evidence>
<reference evidence="7" key="2">
    <citation type="submission" date="2017-06" db="EMBL/GenBank/DDBJ databases">
        <title>WGS assembly of Brachypodium distachyon.</title>
        <authorList>
            <consortium name="The International Brachypodium Initiative"/>
            <person name="Lucas S."/>
            <person name="Harmon-Smith M."/>
            <person name="Lail K."/>
            <person name="Tice H."/>
            <person name="Grimwood J."/>
            <person name="Bruce D."/>
            <person name="Barry K."/>
            <person name="Shu S."/>
            <person name="Lindquist E."/>
            <person name="Wang M."/>
            <person name="Pitluck S."/>
            <person name="Vogel J.P."/>
            <person name="Garvin D.F."/>
            <person name="Mockler T.C."/>
            <person name="Schmutz J."/>
            <person name="Rokhsar D."/>
            <person name="Bevan M.W."/>
        </authorList>
    </citation>
    <scope>NUCLEOTIDE SEQUENCE</scope>
    <source>
        <strain evidence="7">Bd21</strain>
    </source>
</reference>
<evidence type="ECO:0000256" key="2">
    <source>
        <dbReference type="ARBA" id="ARBA00023015"/>
    </source>
</evidence>
<reference evidence="8" key="3">
    <citation type="submission" date="2018-08" db="UniProtKB">
        <authorList>
            <consortium name="EnsemblPlants"/>
        </authorList>
    </citation>
    <scope>IDENTIFICATION</scope>
    <source>
        <strain evidence="8">cv. Bd21</strain>
    </source>
</reference>
<dbReference type="InterPro" id="IPR055478">
    <property type="entry name" value="DUF7050"/>
</dbReference>
<dbReference type="GO" id="GO:0005634">
    <property type="term" value="C:nucleus"/>
    <property type="evidence" value="ECO:0000318"/>
    <property type="project" value="GO_Central"/>
</dbReference>
<feature type="transmembrane region" description="Helical" evidence="5">
    <location>
        <begin position="21"/>
        <end position="42"/>
    </location>
</feature>
<feature type="compositionally biased region" description="Low complexity" evidence="4">
    <location>
        <begin position="199"/>
        <end position="208"/>
    </location>
</feature>
<organism evidence="7">
    <name type="scientific">Brachypodium distachyon</name>
    <name type="common">Purple false brome</name>
    <name type="synonym">Trachynia distachya</name>
    <dbReference type="NCBI Taxonomy" id="15368"/>
    <lineage>
        <taxon>Eukaryota</taxon>
        <taxon>Viridiplantae</taxon>
        <taxon>Streptophyta</taxon>
        <taxon>Embryophyta</taxon>
        <taxon>Tracheophyta</taxon>
        <taxon>Spermatophyta</taxon>
        <taxon>Magnoliopsida</taxon>
        <taxon>Liliopsida</taxon>
        <taxon>Poales</taxon>
        <taxon>Poaceae</taxon>
        <taxon>BOP clade</taxon>
        <taxon>Pooideae</taxon>
        <taxon>Stipodae</taxon>
        <taxon>Brachypodieae</taxon>
        <taxon>Brachypodium</taxon>
    </lineage>
</organism>
<name>A0A0Q3K151_BRADI</name>
<evidence type="ECO:0000259" key="6">
    <source>
        <dbReference type="PROSITE" id="PS50888"/>
    </source>
</evidence>
<dbReference type="Gene3D" id="4.10.280.10">
    <property type="entry name" value="Helix-loop-helix DNA-binding domain"/>
    <property type="match status" value="1"/>
</dbReference>
<evidence type="ECO:0000313" key="7">
    <source>
        <dbReference type="EMBL" id="KQK17908.2"/>
    </source>
</evidence>
<evidence type="ECO:0000313" key="8">
    <source>
        <dbReference type="EnsemblPlants" id="KQK17908"/>
    </source>
</evidence>
<dbReference type="Pfam" id="PF00010">
    <property type="entry name" value="HLH"/>
    <property type="match status" value="1"/>
</dbReference>
<dbReference type="AlphaFoldDB" id="A0A0Q3K151"/>
<evidence type="ECO:0000256" key="5">
    <source>
        <dbReference type="SAM" id="Phobius"/>
    </source>
</evidence>
<dbReference type="PANTHER" id="PTHR46665">
    <property type="entry name" value="TRANSCRIPTION FACTOR BHLH041-RELATED-RELATED"/>
    <property type="match status" value="1"/>
</dbReference>
<dbReference type="SMART" id="SM00353">
    <property type="entry name" value="HLH"/>
    <property type="match status" value="1"/>
</dbReference>
<protein>
    <recommendedName>
        <fullName evidence="6">BHLH domain-containing protein</fullName>
    </recommendedName>
</protein>
<dbReference type="Gramene" id="KQK17908">
    <property type="protein sequence ID" value="KQK17908"/>
    <property type="gene ID" value="BRADI_1g37540v3"/>
</dbReference>